<accession>A0AAN7T3U3</accession>
<feature type="compositionally biased region" description="Basic and acidic residues" evidence="1">
    <location>
        <begin position="133"/>
        <end position="149"/>
    </location>
</feature>
<evidence type="ECO:0000313" key="3">
    <source>
        <dbReference type="EMBL" id="KAK5088584.1"/>
    </source>
</evidence>
<dbReference type="PANTHER" id="PTHR40265:SF1">
    <property type="entry name" value="GLYOXALASE-LIKE DOMAIN-CONTAINING PROTEIN"/>
    <property type="match status" value="1"/>
</dbReference>
<dbReference type="InterPro" id="IPR025870">
    <property type="entry name" value="Glyoxalase-like_dom"/>
</dbReference>
<feature type="region of interest" description="Disordered" evidence="1">
    <location>
        <begin position="298"/>
        <end position="322"/>
    </location>
</feature>
<dbReference type="InterPro" id="IPR029068">
    <property type="entry name" value="Glyas_Bleomycin-R_OHBP_Dase"/>
</dbReference>
<protein>
    <recommendedName>
        <fullName evidence="2">Glyoxalase-like domain-containing protein</fullName>
    </recommendedName>
</protein>
<feature type="region of interest" description="Disordered" evidence="1">
    <location>
        <begin position="129"/>
        <end position="168"/>
    </location>
</feature>
<reference evidence="3 4" key="1">
    <citation type="submission" date="2023-08" db="EMBL/GenBank/DDBJ databases">
        <title>Black Yeasts Isolated from many extreme environments.</title>
        <authorList>
            <person name="Coleine C."/>
            <person name="Stajich J.E."/>
            <person name="Selbmann L."/>
        </authorList>
    </citation>
    <scope>NUCLEOTIDE SEQUENCE [LARGE SCALE GENOMIC DNA]</scope>
    <source>
        <strain evidence="3 4">CCFEE 5910</strain>
    </source>
</reference>
<gene>
    <name evidence="3" type="ORF">LTR05_002804</name>
</gene>
<dbReference type="EMBL" id="JAVRRJ010000002">
    <property type="protein sequence ID" value="KAK5088584.1"/>
    <property type="molecule type" value="Genomic_DNA"/>
</dbReference>
<sequence length="322" mass="34986">MANTSTTDEAPAVSTTQLDHIVLLLSPSEFQNLPSWLSNNFTILEGGTHTQGTSQNKLIIFKDGTYLELFSWIDPQPDGVEPYADFPGWANQPENHVIDWALTGNGAQSKYEDVVECLRRIDADGGEAGVTYDEPKSGGRRRKDGEELRWVTTRPRSTRDQGDGSRRPKVPFFCHDVSSRVLRVPYTEGAVAGRSGIVNHPCGAVGIAGITIEVPRDDINVLAKLYGALLGTEAVTSAEGDGATYDFELATPEQARKLDVTDQQGSGSLAEPCVVRLQAVETETPVPAGGLQKLVLRKEDKTEGQQQERLSPEGFGTPIYLC</sequence>
<dbReference type="Pfam" id="PF13468">
    <property type="entry name" value="Glyoxalase_3"/>
    <property type="match status" value="1"/>
</dbReference>
<evidence type="ECO:0000256" key="1">
    <source>
        <dbReference type="SAM" id="MobiDB-lite"/>
    </source>
</evidence>
<name>A0AAN7T3U3_9EURO</name>
<dbReference type="AlphaFoldDB" id="A0AAN7T3U3"/>
<evidence type="ECO:0000259" key="2">
    <source>
        <dbReference type="Pfam" id="PF13468"/>
    </source>
</evidence>
<comment type="caution">
    <text evidence="3">The sequence shown here is derived from an EMBL/GenBank/DDBJ whole genome shotgun (WGS) entry which is preliminary data.</text>
</comment>
<keyword evidence="4" id="KW-1185">Reference proteome</keyword>
<dbReference type="Proteomes" id="UP001309876">
    <property type="component" value="Unassembled WGS sequence"/>
</dbReference>
<organism evidence="3 4">
    <name type="scientific">Lithohypha guttulata</name>
    <dbReference type="NCBI Taxonomy" id="1690604"/>
    <lineage>
        <taxon>Eukaryota</taxon>
        <taxon>Fungi</taxon>
        <taxon>Dikarya</taxon>
        <taxon>Ascomycota</taxon>
        <taxon>Pezizomycotina</taxon>
        <taxon>Eurotiomycetes</taxon>
        <taxon>Chaetothyriomycetidae</taxon>
        <taxon>Chaetothyriales</taxon>
        <taxon>Trichomeriaceae</taxon>
        <taxon>Lithohypha</taxon>
    </lineage>
</organism>
<dbReference type="Gene3D" id="3.10.180.10">
    <property type="entry name" value="2,3-Dihydroxybiphenyl 1,2-Dioxygenase, domain 1"/>
    <property type="match status" value="1"/>
</dbReference>
<feature type="compositionally biased region" description="Basic and acidic residues" evidence="1">
    <location>
        <begin position="157"/>
        <end position="166"/>
    </location>
</feature>
<dbReference type="PANTHER" id="PTHR40265">
    <property type="entry name" value="BLL2707 PROTEIN"/>
    <property type="match status" value="1"/>
</dbReference>
<evidence type="ECO:0000313" key="4">
    <source>
        <dbReference type="Proteomes" id="UP001309876"/>
    </source>
</evidence>
<feature type="domain" description="Glyoxalase-like" evidence="2">
    <location>
        <begin position="18"/>
        <end position="218"/>
    </location>
</feature>
<proteinExistence type="predicted"/>